<dbReference type="AlphaFoldDB" id="A0A941AT18"/>
<gene>
    <name evidence="1" type="ORF">J7W16_05785</name>
</gene>
<dbReference type="SUPFAM" id="SSF140415">
    <property type="entry name" value="YppE-like"/>
    <property type="match status" value="1"/>
</dbReference>
<organism evidence="1 2">
    <name type="scientific">Halalkalibacter suaedae</name>
    <dbReference type="NCBI Taxonomy" id="2822140"/>
    <lineage>
        <taxon>Bacteria</taxon>
        <taxon>Bacillati</taxon>
        <taxon>Bacillota</taxon>
        <taxon>Bacilli</taxon>
        <taxon>Bacillales</taxon>
        <taxon>Bacillaceae</taxon>
        <taxon>Halalkalibacter</taxon>
    </lineage>
</organism>
<evidence type="ECO:0000313" key="2">
    <source>
        <dbReference type="Proteomes" id="UP000678228"/>
    </source>
</evidence>
<dbReference type="Proteomes" id="UP000678228">
    <property type="component" value="Unassembled WGS sequence"/>
</dbReference>
<proteinExistence type="predicted"/>
<accession>A0A941AT18</accession>
<reference evidence="1" key="1">
    <citation type="submission" date="2021-03" db="EMBL/GenBank/DDBJ databases">
        <title>Bacillus suaedae sp. nov., isolated from Suaeda aralocaspica.</title>
        <authorList>
            <person name="Lei R.F.R."/>
        </authorList>
    </citation>
    <scope>NUCLEOTIDE SEQUENCE</scope>
    <source>
        <strain evidence="1">YZJH907-2</strain>
    </source>
</reference>
<sequence length="126" mass="14822">MEQQKKIELYNHTVELLNLNKEAELYYLNVAREEGIEPDFYGKVKPFADKVKEVRDKWVPLALDFVQTEKPLHLHPSQITQTEENLEIVAIKSFFPKTGKKRQIETFKSVEYVLQQLANQIKEKSC</sequence>
<dbReference type="InterPro" id="IPR014913">
    <property type="entry name" value="YppE-like"/>
</dbReference>
<protein>
    <submittedName>
        <fullName evidence="1">YppE family protein</fullName>
    </submittedName>
</protein>
<dbReference type="EMBL" id="JAGKSQ010000002">
    <property type="protein sequence ID" value="MBP3950639.1"/>
    <property type="molecule type" value="Genomic_DNA"/>
</dbReference>
<dbReference type="Pfam" id="PF08807">
    <property type="entry name" value="DUF1798"/>
    <property type="match status" value="1"/>
</dbReference>
<dbReference type="Gene3D" id="1.20.120.440">
    <property type="entry name" value="YppE-like"/>
    <property type="match status" value="1"/>
</dbReference>
<keyword evidence="2" id="KW-1185">Reference proteome</keyword>
<name>A0A941AT18_9BACI</name>
<comment type="caution">
    <text evidence="1">The sequence shown here is derived from an EMBL/GenBank/DDBJ whole genome shotgun (WGS) entry which is preliminary data.</text>
</comment>
<dbReference type="RefSeq" id="WP_210596327.1">
    <property type="nucleotide sequence ID" value="NZ_JAGKSQ010000002.1"/>
</dbReference>
<dbReference type="InterPro" id="IPR023351">
    <property type="entry name" value="YppE-like_sf"/>
</dbReference>
<evidence type="ECO:0000313" key="1">
    <source>
        <dbReference type="EMBL" id="MBP3950639.1"/>
    </source>
</evidence>